<accession>A0A0D6A135</accession>
<proteinExistence type="predicted"/>
<evidence type="ECO:0000313" key="1">
    <source>
        <dbReference type="EMBL" id="BAQ56441.1"/>
    </source>
</evidence>
<dbReference type="SUPFAM" id="SSF52540">
    <property type="entry name" value="P-loop containing nucleoside triphosphate hydrolases"/>
    <property type="match status" value="1"/>
</dbReference>
<dbReference type="STRING" id="1600.LBAT_0052"/>
<dbReference type="InterPro" id="IPR027417">
    <property type="entry name" value="P-loop_NTPase"/>
</dbReference>
<gene>
    <name evidence="1" type="ORF">LBAT_0052</name>
</gene>
<dbReference type="OrthoDB" id="391958at2"/>
<sequence length="208" mass="24009">MLITDQQFEDKKRYVKGMFSLGGLSECGKSAAGLYLNSIGIKRMKIIQIEKEMMRARNYDFTGHPSEEDFVKLYSGDQEKVFREFLYRLIQKMEEAGTYYASIESLYRAELGAYLKKELGPRMMNIYIEAPIEVRAKREFKKQTVDNGKDYTFAEIVASTKKKDQFKIDKGAKKVKNIADIIINNDSFVENEQEYENIIAGIASIVKK</sequence>
<organism evidence="1 2">
    <name type="scientific">Lactobacillus acetotolerans</name>
    <dbReference type="NCBI Taxonomy" id="1600"/>
    <lineage>
        <taxon>Bacteria</taxon>
        <taxon>Bacillati</taxon>
        <taxon>Bacillota</taxon>
        <taxon>Bacilli</taxon>
        <taxon>Lactobacillales</taxon>
        <taxon>Lactobacillaceae</taxon>
        <taxon>Lactobacillus</taxon>
    </lineage>
</organism>
<name>A0A0D6A135_9LACO</name>
<keyword evidence="2" id="KW-1185">Reference proteome</keyword>
<protein>
    <submittedName>
        <fullName evidence="1">Uncharacterized protein</fullName>
    </submittedName>
</protein>
<dbReference type="KEGG" id="lae:LBAT_0052"/>
<dbReference type="EMBL" id="AP014808">
    <property type="protein sequence ID" value="BAQ56441.1"/>
    <property type="molecule type" value="Genomic_DNA"/>
</dbReference>
<evidence type="ECO:0000313" key="2">
    <source>
        <dbReference type="Proteomes" id="UP000035709"/>
    </source>
</evidence>
<dbReference type="RefSeq" id="WP_060459026.1">
    <property type="nucleotide sequence ID" value="NZ_AP014808.1"/>
</dbReference>
<reference evidence="1 2" key="1">
    <citation type="submission" date="2015-03" db="EMBL/GenBank/DDBJ databases">
        <title>Complete genome sequence of Lactobacillus acetotolerans NBRC 13120.</title>
        <authorList>
            <person name="Toh H."/>
            <person name="Morita H."/>
            <person name="Fujita N."/>
        </authorList>
    </citation>
    <scope>NUCLEOTIDE SEQUENCE [LARGE SCALE GENOMIC DNA]</scope>
    <source>
        <strain evidence="1 2">NBRC 13120</strain>
    </source>
</reference>
<dbReference type="Proteomes" id="UP000035709">
    <property type="component" value="Chromosome"/>
</dbReference>
<dbReference type="Gene3D" id="3.40.50.300">
    <property type="entry name" value="P-loop containing nucleotide triphosphate hydrolases"/>
    <property type="match status" value="1"/>
</dbReference>
<dbReference type="PATRIC" id="fig|1600.4.peg.52"/>
<dbReference type="AlphaFoldDB" id="A0A0D6A135"/>